<feature type="domain" description="HTH La-type RNA-binding" evidence="4">
    <location>
        <begin position="1"/>
        <end position="71"/>
    </location>
</feature>
<dbReference type="SMART" id="SM00715">
    <property type="entry name" value="LA"/>
    <property type="match status" value="1"/>
</dbReference>
<evidence type="ECO:0000313" key="5">
    <source>
        <dbReference type="EMBL" id="KAG2332159.1"/>
    </source>
</evidence>
<protein>
    <recommendedName>
        <fullName evidence="4">HTH La-type RNA-binding domain-containing protein</fullName>
    </recommendedName>
</protein>
<evidence type="ECO:0000259" key="4">
    <source>
        <dbReference type="PROSITE" id="PS50961"/>
    </source>
</evidence>
<dbReference type="GO" id="GO:0003729">
    <property type="term" value="F:mRNA binding"/>
    <property type="evidence" value="ECO:0007669"/>
    <property type="project" value="TreeGrafter"/>
</dbReference>
<feature type="compositionally biased region" description="Low complexity" evidence="3">
    <location>
        <begin position="194"/>
        <end position="208"/>
    </location>
</feature>
<dbReference type="InterPro" id="IPR036388">
    <property type="entry name" value="WH-like_DNA-bd_sf"/>
</dbReference>
<evidence type="ECO:0000256" key="3">
    <source>
        <dbReference type="SAM" id="MobiDB-lite"/>
    </source>
</evidence>
<gene>
    <name evidence="5" type="ORF">Bca52824_003339</name>
</gene>
<proteinExistence type="predicted"/>
<keyword evidence="6" id="KW-1185">Reference proteome</keyword>
<dbReference type="EMBL" id="JAAMPC010000001">
    <property type="protein sequence ID" value="KAG2332159.1"/>
    <property type="molecule type" value="Genomic_DNA"/>
</dbReference>
<feature type="region of interest" description="Disordered" evidence="3">
    <location>
        <begin position="169"/>
        <end position="256"/>
    </location>
</feature>
<keyword evidence="1 2" id="KW-0694">RNA-binding</keyword>
<evidence type="ECO:0000313" key="6">
    <source>
        <dbReference type="Proteomes" id="UP000886595"/>
    </source>
</evidence>
<dbReference type="InterPro" id="IPR006630">
    <property type="entry name" value="La_HTH"/>
</dbReference>
<dbReference type="InterPro" id="IPR036390">
    <property type="entry name" value="WH_DNA-bd_sf"/>
</dbReference>
<organism evidence="5 6">
    <name type="scientific">Brassica carinata</name>
    <name type="common">Ethiopian mustard</name>
    <name type="synonym">Abyssinian cabbage</name>
    <dbReference type="NCBI Taxonomy" id="52824"/>
    <lineage>
        <taxon>Eukaryota</taxon>
        <taxon>Viridiplantae</taxon>
        <taxon>Streptophyta</taxon>
        <taxon>Embryophyta</taxon>
        <taxon>Tracheophyta</taxon>
        <taxon>Spermatophyta</taxon>
        <taxon>Magnoliopsida</taxon>
        <taxon>eudicotyledons</taxon>
        <taxon>Gunneridae</taxon>
        <taxon>Pentapetalae</taxon>
        <taxon>rosids</taxon>
        <taxon>malvids</taxon>
        <taxon>Brassicales</taxon>
        <taxon>Brassicaceae</taxon>
        <taxon>Brassiceae</taxon>
        <taxon>Brassica</taxon>
    </lineage>
</organism>
<evidence type="ECO:0000256" key="2">
    <source>
        <dbReference type="PROSITE-ProRule" id="PRU00332"/>
    </source>
</evidence>
<sequence>MESEEVAKESNLKLEQLSSCVPIHVVASFKKVKAVVSGNSQLATVLQNSAKLAVSEDGKKVRRIHPITEAAIEELVSRIVIAEDLPEDHCYQNLMKIFSTNGSVMNVCTCQPQNMNGVPAAARSAKNDGTPFTNKVSAWMILNIYNITGNREMSKGMRKRFGGRENGVAEVGEWAEPQPQWRSTTPEPHGTWVSSQSPPSTLSSGSTTFKQSNEQHGASRHGEAATTRTRGLGPRVPDGTRGFSMGRGKPVMVQAD</sequence>
<dbReference type="AlphaFoldDB" id="A0A8X7WJN6"/>
<dbReference type="Proteomes" id="UP000886595">
    <property type="component" value="Unassembled WGS sequence"/>
</dbReference>
<dbReference type="SUPFAM" id="SSF46785">
    <property type="entry name" value="Winged helix' DNA-binding domain"/>
    <property type="match status" value="1"/>
</dbReference>
<evidence type="ECO:0000256" key="1">
    <source>
        <dbReference type="ARBA" id="ARBA00022884"/>
    </source>
</evidence>
<dbReference type="OrthoDB" id="435402at2759"/>
<name>A0A8X7WJN6_BRACI</name>
<dbReference type="Gene3D" id="1.10.10.10">
    <property type="entry name" value="Winged helix-like DNA-binding domain superfamily/Winged helix DNA-binding domain"/>
    <property type="match status" value="1"/>
</dbReference>
<accession>A0A8X7WJN6</accession>
<dbReference type="GO" id="GO:0005634">
    <property type="term" value="C:nucleus"/>
    <property type="evidence" value="ECO:0007669"/>
    <property type="project" value="TreeGrafter"/>
</dbReference>
<dbReference type="PANTHER" id="PTHR22792:SF66">
    <property type="entry name" value="LA-RELATED PROTEIN 6B"/>
    <property type="match status" value="1"/>
</dbReference>
<comment type="caution">
    <text evidence="5">The sequence shown here is derived from an EMBL/GenBank/DDBJ whole genome shotgun (WGS) entry which is preliminary data.</text>
</comment>
<dbReference type="PANTHER" id="PTHR22792">
    <property type="entry name" value="LUPUS LA PROTEIN-RELATED"/>
    <property type="match status" value="1"/>
</dbReference>
<reference evidence="5 6" key="1">
    <citation type="submission" date="2020-02" db="EMBL/GenBank/DDBJ databases">
        <authorList>
            <person name="Ma Q."/>
            <person name="Huang Y."/>
            <person name="Song X."/>
            <person name="Pei D."/>
        </authorList>
    </citation>
    <scope>NUCLEOTIDE SEQUENCE [LARGE SCALE GENOMIC DNA]</scope>
    <source>
        <strain evidence="5">Sxm20200214</strain>
        <tissue evidence="5">Leaf</tissue>
    </source>
</reference>
<dbReference type="PROSITE" id="PS50961">
    <property type="entry name" value="HTH_LA"/>
    <property type="match status" value="1"/>
</dbReference>
<dbReference type="InterPro" id="IPR045180">
    <property type="entry name" value="La_dom_prot"/>
</dbReference>